<evidence type="ECO:0000256" key="5">
    <source>
        <dbReference type="ARBA" id="ARBA00022777"/>
    </source>
</evidence>
<keyword evidence="10" id="KW-1185">Reference proteome</keyword>
<dbReference type="GO" id="GO:0000155">
    <property type="term" value="F:phosphorelay sensor kinase activity"/>
    <property type="evidence" value="ECO:0007669"/>
    <property type="project" value="InterPro"/>
</dbReference>
<dbReference type="Gene3D" id="3.30.565.10">
    <property type="entry name" value="Histidine kinase-like ATPase, C-terminal domain"/>
    <property type="match status" value="1"/>
</dbReference>
<dbReference type="Pfam" id="PF02518">
    <property type="entry name" value="HATPase_c"/>
    <property type="match status" value="1"/>
</dbReference>
<keyword evidence="3" id="KW-0597">Phosphoprotein</keyword>
<dbReference type="InterPro" id="IPR003594">
    <property type="entry name" value="HATPase_dom"/>
</dbReference>
<dbReference type="SUPFAM" id="SSF55874">
    <property type="entry name" value="ATPase domain of HSP90 chaperone/DNA topoisomerase II/histidine kinase"/>
    <property type="match status" value="1"/>
</dbReference>
<dbReference type="EMBL" id="JACHXW010000015">
    <property type="protein sequence ID" value="MBB3154276.1"/>
    <property type="molecule type" value="Genomic_DNA"/>
</dbReference>
<dbReference type="InterPro" id="IPR003660">
    <property type="entry name" value="HAMP_dom"/>
</dbReference>
<gene>
    <name evidence="9" type="ORF">FHS16_004358</name>
</gene>
<feature type="transmembrane region" description="Helical" evidence="7">
    <location>
        <begin position="29"/>
        <end position="50"/>
    </location>
</feature>
<keyword evidence="7" id="KW-1133">Transmembrane helix</keyword>
<evidence type="ECO:0000259" key="8">
    <source>
        <dbReference type="PROSITE" id="PS50885"/>
    </source>
</evidence>
<evidence type="ECO:0000256" key="1">
    <source>
        <dbReference type="ARBA" id="ARBA00004651"/>
    </source>
</evidence>
<dbReference type="InterPro" id="IPR036890">
    <property type="entry name" value="HATPase_C_sf"/>
</dbReference>
<dbReference type="Gene3D" id="6.10.340.10">
    <property type="match status" value="1"/>
</dbReference>
<dbReference type="CDD" id="cd06225">
    <property type="entry name" value="HAMP"/>
    <property type="match status" value="1"/>
</dbReference>
<dbReference type="Pfam" id="PF06580">
    <property type="entry name" value="His_kinase"/>
    <property type="match status" value="1"/>
</dbReference>
<feature type="domain" description="HAMP" evidence="8">
    <location>
        <begin position="328"/>
        <end position="380"/>
    </location>
</feature>
<keyword evidence="2" id="KW-1003">Cell membrane</keyword>
<evidence type="ECO:0000313" key="10">
    <source>
        <dbReference type="Proteomes" id="UP000518605"/>
    </source>
</evidence>
<dbReference type="AlphaFoldDB" id="A0A7W5CAR2"/>
<dbReference type="PANTHER" id="PTHR34220:SF7">
    <property type="entry name" value="SENSOR HISTIDINE KINASE YPDA"/>
    <property type="match status" value="1"/>
</dbReference>
<feature type="transmembrane region" description="Helical" evidence="7">
    <location>
        <begin position="307"/>
        <end position="326"/>
    </location>
</feature>
<sequence length="601" mass="70424">MHKVVQKKGSIHVKLHFNLNHVRLRNKMLIVYVFSVFLPIVLTNVIFYNVTTNNVKNQRMKDISRAVDQINNEFRSEVEDAVTISSVFYTDYNLNEILETDYKEPAAYVEAYDTYFRRILNSYTPVYTSIQNIKIFVENPTMLHSGGIGFLSDEMKQTDWYKLLQKKNSAYPIFIRTQQEDFLKSDGNPVRNTFSIIREMNYFESKNNWKKYLKIDLKTSTIEQIFQNQNLQGNIYLVNDNGQIEFTTDPAVDWRMESIDYDAMEFPTDAIAFQANYSYVSYLENWRIIGTISEEEVLKSVRQSREFVIVLAFLNIFIPTAIILWITRSLNMRLIQILRHMKKVKNQHFDTIKAGEYRDEIGQLTSEFNRMTIQVKSLIDDVYIADIQTKTLELERRKAQLNALQSQINPHFLFNALETIRMRSLIKDEAETAKIIHNMAKIFRTSLTWGKDRVMVSEEVEFIICFLEIQKYRFEDRMVYEINIDPSAKGCMVPKMMFLPFVENASIHGIEPLKHGGLIQVKVERAEEELIFSITDNGIGMDEEKVQTLYRYLDSEEELGERIGVQNVIYRLKLIYGDRFQILIQSSPGQGTFIQVKVPVE</sequence>
<dbReference type="PANTHER" id="PTHR34220">
    <property type="entry name" value="SENSOR HISTIDINE KINASE YPDA"/>
    <property type="match status" value="1"/>
</dbReference>
<organism evidence="9 10">
    <name type="scientific">Paenibacillus endophyticus</name>
    <dbReference type="NCBI Taxonomy" id="1294268"/>
    <lineage>
        <taxon>Bacteria</taxon>
        <taxon>Bacillati</taxon>
        <taxon>Bacillota</taxon>
        <taxon>Bacilli</taxon>
        <taxon>Bacillales</taxon>
        <taxon>Paenibacillaceae</taxon>
        <taxon>Paenibacillus</taxon>
    </lineage>
</organism>
<keyword evidence="5 9" id="KW-0418">Kinase</keyword>
<dbReference type="EC" id="2.7.13.3" evidence="9"/>
<evidence type="ECO:0000256" key="4">
    <source>
        <dbReference type="ARBA" id="ARBA00022679"/>
    </source>
</evidence>
<keyword evidence="4 9" id="KW-0808">Transferase</keyword>
<evidence type="ECO:0000256" key="2">
    <source>
        <dbReference type="ARBA" id="ARBA00022475"/>
    </source>
</evidence>
<dbReference type="RefSeq" id="WP_183567430.1">
    <property type="nucleotide sequence ID" value="NZ_CBCSLB010000016.1"/>
</dbReference>
<dbReference type="InterPro" id="IPR050640">
    <property type="entry name" value="Bact_2-comp_sensor_kinase"/>
</dbReference>
<evidence type="ECO:0000256" key="3">
    <source>
        <dbReference type="ARBA" id="ARBA00022553"/>
    </source>
</evidence>
<evidence type="ECO:0000313" key="9">
    <source>
        <dbReference type="EMBL" id="MBB3154276.1"/>
    </source>
</evidence>
<protein>
    <submittedName>
        <fullName evidence="9">Two-component system sensor histidine kinase YesM</fullName>
        <ecNumber evidence="9">2.7.13.3</ecNumber>
    </submittedName>
</protein>
<keyword evidence="7" id="KW-0812">Transmembrane</keyword>
<evidence type="ECO:0000256" key="7">
    <source>
        <dbReference type="SAM" id="Phobius"/>
    </source>
</evidence>
<dbReference type="PROSITE" id="PS50885">
    <property type="entry name" value="HAMP"/>
    <property type="match status" value="1"/>
</dbReference>
<dbReference type="GO" id="GO:0005886">
    <property type="term" value="C:plasma membrane"/>
    <property type="evidence" value="ECO:0007669"/>
    <property type="project" value="UniProtKB-SubCell"/>
</dbReference>
<comment type="subcellular location">
    <subcellularLocation>
        <location evidence="1">Cell membrane</location>
        <topology evidence="1">Multi-pass membrane protein</topology>
    </subcellularLocation>
</comment>
<reference evidence="9 10" key="1">
    <citation type="submission" date="2020-08" db="EMBL/GenBank/DDBJ databases">
        <title>Genomic Encyclopedia of Type Strains, Phase III (KMG-III): the genomes of soil and plant-associated and newly described type strains.</title>
        <authorList>
            <person name="Whitman W."/>
        </authorList>
    </citation>
    <scope>NUCLEOTIDE SEQUENCE [LARGE SCALE GENOMIC DNA]</scope>
    <source>
        <strain evidence="9 10">CECT 8234</strain>
    </source>
</reference>
<comment type="caution">
    <text evidence="9">The sequence shown here is derived from an EMBL/GenBank/DDBJ whole genome shotgun (WGS) entry which is preliminary data.</text>
</comment>
<dbReference type="InterPro" id="IPR010559">
    <property type="entry name" value="Sig_transdc_His_kin_internal"/>
</dbReference>
<dbReference type="Proteomes" id="UP000518605">
    <property type="component" value="Unassembled WGS sequence"/>
</dbReference>
<proteinExistence type="predicted"/>
<keyword evidence="6 7" id="KW-0472">Membrane</keyword>
<evidence type="ECO:0000256" key="6">
    <source>
        <dbReference type="ARBA" id="ARBA00023136"/>
    </source>
</evidence>
<accession>A0A7W5CAR2</accession>
<name>A0A7W5CAR2_9BACL</name>
<dbReference type="SUPFAM" id="SSF158472">
    <property type="entry name" value="HAMP domain-like"/>
    <property type="match status" value="1"/>
</dbReference>